<organism evidence="7 8">
    <name type="scientific">Martelella lutilitoris</name>
    <dbReference type="NCBI Taxonomy" id="2583532"/>
    <lineage>
        <taxon>Bacteria</taxon>
        <taxon>Pseudomonadati</taxon>
        <taxon>Pseudomonadota</taxon>
        <taxon>Alphaproteobacteria</taxon>
        <taxon>Hyphomicrobiales</taxon>
        <taxon>Aurantimonadaceae</taxon>
        <taxon>Martelella</taxon>
    </lineage>
</organism>
<dbReference type="Pfam" id="PF23914">
    <property type="entry name" value="TPR_CcmH_CycH"/>
    <property type="match status" value="1"/>
</dbReference>
<feature type="domain" description="Cytochrome c-type biogenesis protein H TPR" evidence="6">
    <location>
        <begin position="132"/>
        <end position="260"/>
    </location>
</feature>
<reference evidence="7 8" key="1">
    <citation type="submission" date="2020-12" db="EMBL/GenBank/DDBJ databases">
        <authorList>
            <person name="Zheng R.K."/>
            <person name="Sun C.M."/>
        </authorList>
    </citation>
    <scope>NUCLEOTIDE SEQUENCE [LARGE SCALE GENOMIC DNA]</scope>
    <source>
        <strain evidence="7 8">ZRK001</strain>
    </source>
</reference>
<evidence type="ECO:0000256" key="5">
    <source>
        <dbReference type="SAM" id="Phobius"/>
    </source>
</evidence>
<keyword evidence="5" id="KW-0472">Membrane</keyword>
<dbReference type="InterPro" id="IPR056413">
    <property type="entry name" value="TPR_CcmH_CycH"/>
</dbReference>
<proteinExistence type="predicted"/>
<evidence type="ECO:0000256" key="3">
    <source>
        <dbReference type="ARBA" id="ARBA00022748"/>
    </source>
</evidence>
<protein>
    <submittedName>
        <fullName evidence="7">C-type cytochrome biogenesis protein CcmI</fullName>
    </submittedName>
</protein>
<keyword evidence="3" id="KW-0201">Cytochrome c-type biogenesis</keyword>
<gene>
    <name evidence="7" type="primary">ccmI</name>
    <name evidence="7" type="ORF">JET14_12810</name>
</gene>
<sequence length="378" mass="40070">MIFAIPALVVFLAAAFAVALPLLRKPAGGGEGPVAGQSAVYRDQLREIEREKAEGLLSDKEYEAARAEIGRRLLAVSDKGNTAPERSAGRRATAWGTAAAILVLMVGSALLYPVLGTPGAPDQPLAARVNADEPDLAVLVARVEQHLAENPEDGRGWDVIAPIYLREGRFEAAENAYANAIRVSGATADRLAGQGEAIVAMDAGIVTDQALDLFRKAEALDPNELRALYFMALAAEQSGDSAVAAERFRRLENALPEGSPWRDMVDRRIAANSGGRPADGVVPNGPDEEAVAAASELSDEARADMIDGMVAGLEQRLEDNPDDIDGWMRLIRSYSVLGNEEKAVLALRQAIGYFGGDSAQGARLEAFGASLRLSGAER</sequence>
<evidence type="ECO:0000259" key="6">
    <source>
        <dbReference type="Pfam" id="PF23914"/>
    </source>
</evidence>
<evidence type="ECO:0000256" key="4">
    <source>
        <dbReference type="ARBA" id="ARBA00022803"/>
    </source>
</evidence>
<dbReference type="GO" id="GO:0017004">
    <property type="term" value="P:cytochrome complex assembly"/>
    <property type="evidence" value="ECO:0007669"/>
    <property type="project" value="UniProtKB-KW"/>
</dbReference>
<dbReference type="NCBIfam" id="TIGR03142">
    <property type="entry name" value="cytochro_ccmI"/>
    <property type="match status" value="1"/>
</dbReference>
<dbReference type="InterPro" id="IPR051263">
    <property type="entry name" value="C-type_cytochrome_biogenesis"/>
</dbReference>
<keyword evidence="5" id="KW-0812">Transmembrane</keyword>
<dbReference type="RefSeq" id="WP_200334011.1">
    <property type="nucleotide sequence ID" value="NZ_CP066786.1"/>
</dbReference>
<keyword evidence="2" id="KW-0677">Repeat</keyword>
<dbReference type="AlphaFoldDB" id="A0A7T7HHC3"/>
<dbReference type="SUPFAM" id="SSF48452">
    <property type="entry name" value="TPR-like"/>
    <property type="match status" value="1"/>
</dbReference>
<dbReference type="InterPro" id="IPR011990">
    <property type="entry name" value="TPR-like_helical_dom_sf"/>
</dbReference>
<evidence type="ECO:0000313" key="8">
    <source>
        <dbReference type="Proteomes" id="UP000596083"/>
    </source>
</evidence>
<evidence type="ECO:0000256" key="2">
    <source>
        <dbReference type="ARBA" id="ARBA00022737"/>
    </source>
</evidence>
<dbReference type="PANTHER" id="PTHR47870">
    <property type="entry name" value="CYTOCHROME C-TYPE BIOGENESIS PROTEIN CCMH"/>
    <property type="match status" value="1"/>
</dbReference>
<dbReference type="PANTHER" id="PTHR47870:SF1">
    <property type="entry name" value="CYTOCHROME C-TYPE BIOGENESIS PROTEIN CCMH"/>
    <property type="match status" value="1"/>
</dbReference>
<feature type="transmembrane region" description="Helical" evidence="5">
    <location>
        <begin position="94"/>
        <end position="115"/>
    </location>
</feature>
<dbReference type="GO" id="GO:0030313">
    <property type="term" value="C:cell envelope"/>
    <property type="evidence" value="ECO:0007669"/>
    <property type="project" value="UniProtKB-SubCell"/>
</dbReference>
<dbReference type="Proteomes" id="UP000596083">
    <property type="component" value="Chromosome"/>
</dbReference>
<name>A0A7T7HHC3_9HYPH</name>
<dbReference type="KEGG" id="mlut:JET14_12810"/>
<dbReference type="InterPro" id="IPR017560">
    <property type="entry name" value="Cyt_c_biogenesis_CcmI"/>
</dbReference>
<accession>A0A7T7HHC3</accession>
<keyword evidence="5" id="KW-1133">Transmembrane helix</keyword>
<evidence type="ECO:0000256" key="1">
    <source>
        <dbReference type="ARBA" id="ARBA00004196"/>
    </source>
</evidence>
<evidence type="ECO:0000313" key="7">
    <source>
        <dbReference type="EMBL" id="QQM29213.1"/>
    </source>
</evidence>
<dbReference type="Gene3D" id="1.25.40.10">
    <property type="entry name" value="Tetratricopeptide repeat domain"/>
    <property type="match status" value="2"/>
</dbReference>
<comment type="subcellular location">
    <subcellularLocation>
        <location evidence="1">Cell envelope</location>
    </subcellularLocation>
</comment>
<keyword evidence="4" id="KW-0802">TPR repeat</keyword>
<dbReference type="EMBL" id="CP066786">
    <property type="protein sequence ID" value="QQM29213.1"/>
    <property type="molecule type" value="Genomic_DNA"/>
</dbReference>